<keyword evidence="4" id="KW-1185">Reference proteome</keyword>
<evidence type="ECO:0000256" key="1">
    <source>
        <dbReference type="SAM" id="Phobius"/>
    </source>
</evidence>
<feature type="transmembrane region" description="Helical" evidence="1">
    <location>
        <begin position="12"/>
        <end position="31"/>
    </location>
</feature>
<dbReference type="PATRIC" id="fig|1121865.3.peg.1375"/>
<dbReference type="Gene3D" id="3.40.50.1820">
    <property type="entry name" value="alpha/beta hydrolase"/>
    <property type="match status" value="1"/>
</dbReference>
<dbReference type="OrthoDB" id="9806902at2"/>
<name>S1N407_9ENTE</name>
<dbReference type="InterPro" id="IPR022742">
    <property type="entry name" value="Hydrolase_4"/>
</dbReference>
<dbReference type="AlphaFoldDB" id="S1N407"/>
<dbReference type="STRING" id="1121865.OMW_01414"/>
<protein>
    <recommendedName>
        <fullName evidence="2">Serine aminopeptidase S33 domain-containing protein</fullName>
    </recommendedName>
</protein>
<comment type="caution">
    <text evidence="3">The sequence shown here is derived from an EMBL/GenBank/DDBJ whole genome shotgun (WGS) entry which is preliminary data.</text>
</comment>
<reference evidence="3 4" key="1">
    <citation type="submission" date="2013-03" db="EMBL/GenBank/DDBJ databases">
        <title>The Genome Sequence of Enterococcus columbae ATCC_51263 (PacBio/Illumina hybrid assembly).</title>
        <authorList>
            <consortium name="The Broad Institute Genomics Platform"/>
            <consortium name="The Broad Institute Genome Sequencing Center for Infectious Disease"/>
            <person name="Earl A."/>
            <person name="Russ C."/>
            <person name="Gilmore M."/>
            <person name="Surin D."/>
            <person name="Walker B."/>
            <person name="Young S."/>
            <person name="Zeng Q."/>
            <person name="Gargeya S."/>
            <person name="Fitzgerald M."/>
            <person name="Haas B."/>
            <person name="Abouelleil A."/>
            <person name="Allen A.W."/>
            <person name="Alvarado L."/>
            <person name="Arachchi H.M."/>
            <person name="Berlin A.M."/>
            <person name="Chapman S.B."/>
            <person name="Gainer-Dewar J."/>
            <person name="Goldberg J."/>
            <person name="Griggs A."/>
            <person name="Gujja S."/>
            <person name="Hansen M."/>
            <person name="Howarth C."/>
            <person name="Imamovic A."/>
            <person name="Ireland A."/>
            <person name="Larimer J."/>
            <person name="McCowan C."/>
            <person name="Murphy C."/>
            <person name="Pearson M."/>
            <person name="Poon T.W."/>
            <person name="Priest M."/>
            <person name="Roberts A."/>
            <person name="Saif S."/>
            <person name="Shea T."/>
            <person name="Sisk P."/>
            <person name="Sykes S."/>
            <person name="Wortman J."/>
            <person name="Nusbaum C."/>
            <person name="Birren B."/>
        </authorList>
    </citation>
    <scope>NUCLEOTIDE SEQUENCE [LARGE SCALE GENOMIC DNA]</scope>
    <source>
        <strain evidence="3 4">ATCC 51263</strain>
    </source>
</reference>
<accession>S1N407</accession>
<feature type="domain" description="Serine aminopeptidase S33" evidence="2">
    <location>
        <begin position="86"/>
        <end position="339"/>
    </location>
</feature>
<dbReference type="Pfam" id="PF12146">
    <property type="entry name" value="Hydrolase_4"/>
    <property type="match status" value="1"/>
</dbReference>
<dbReference type="InterPro" id="IPR051044">
    <property type="entry name" value="MAG_DAG_Lipase"/>
</dbReference>
<sequence length="357" mass="41117">MFVLLTILTNLPFWIFIIILLVLILLPQFAARNQQQQYNKLKTRQATRQKEIRATVIDTADDGVETIRLTTIDSFVLTAKLYPVNQPKALVQMIHGVLEHKGRYEDFIRYLNKQGYAVIISDTRGHGESINPKYPRVSMDLVDELVDDQVLISHYIKQRFPKKELYLFGHSLGSMIARNYLQKHDNEIQKLALTGTVMAYPLAPIGVFLARIIVFYFGKYGHNALLNALNPGKNDQIDWISYNQENLDAIAKDPLCQHRLTNIGILTMFDINARLKKIQQFQCQNPHLQILSATGFDDTMITGGEKGLEETMDTLRTIGYSDITNIVYPEMKHEVLQETNKQRVYQDIVDFFEQMGY</sequence>
<feature type="transmembrane region" description="Helical" evidence="1">
    <location>
        <begin position="193"/>
        <end position="217"/>
    </location>
</feature>
<evidence type="ECO:0000259" key="2">
    <source>
        <dbReference type="Pfam" id="PF12146"/>
    </source>
</evidence>
<keyword evidence="1" id="KW-0472">Membrane</keyword>
<dbReference type="SUPFAM" id="SSF53474">
    <property type="entry name" value="alpha/beta-Hydrolases"/>
    <property type="match status" value="1"/>
</dbReference>
<evidence type="ECO:0000313" key="3">
    <source>
        <dbReference type="EMBL" id="EOW80328.1"/>
    </source>
</evidence>
<gene>
    <name evidence="3" type="ORF">I568_02028</name>
</gene>
<dbReference type="eggNOG" id="COG2267">
    <property type="taxonomic scope" value="Bacteria"/>
</dbReference>
<dbReference type="InterPro" id="IPR029058">
    <property type="entry name" value="AB_hydrolase_fold"/>
</dbReference>
<dbReference type="EMBL" id="ASWJ01000009">
    <property type="protein sequence ID" value="EOW80328.1"/>
    <property type="molecule type" value="Genomic_DNA"/>
</dbReference>
<organism evidence="3 4">
    <name type="scientific">Enterococcus columbae DSM 7374 = ATCC 51263</name>
    <dbReference type="NCBI Taxonomy" id="1121865"/>
    <lineage>
        <taxon>Bacteria</taxon>
        <taxon>Bacillati</taxon>
        <taxon>Bacillota</taxon>
        <taxon>Bacilli</taxon>
        <taxon>Lactobacillales</taxon>
        <taxon>Enterococcaceae</taxon>
        <taxon>Enterococcus</taxon>
    </lineage>
</organism>
<dbReference type="PANTHER" id="PTHR11614">
    <property type="entry name" value="PHOSPHOLIPASE-RELATED"/>
    <property type="match status" value="1"/>
</dbReference>
<evidence type="ECO:0000313" key="4">
    <source>
        <dbReference type="Proteomes" id="UP000014113"/>
    </source>
</evidence>
<dbReference type="Proteomes" id="UP000014113">
    <property type="component" value="Unassembled WGS sequence"/>
</dbReference>
<proteinExistence type="predicted"/>
<keyword evidence="1" id="KW-0812">Transmembrane</keyword>
<dbReference type="RefSeq" id="WP_016183554.1">
    <property type="nucleotide sequence ID" value="NZ_JXKI01000004.1"/>
</dbReference>
<keyword evidence="1" id="KW-1133">Transmembrane helix</keyword>